<dbReference type="InterPro" id="IPR036673">
    <property type="entry name" value="Cyanovirin-N_sf"/>
</dbReference>
<feature type="signal peptide" evidence="1">
    <location>
        <begin position="1"/>
        <end position="19"/>
    </location>
</feature>
<dbReference type="Gene3D" id="2.30.60.10">
    <property type="entry name" value="Cyanovirin-N"/>
    <property type="match status" value="1"/>
</dbReference>
<keyword evidence="1" id="KW-0732">Signal</keyword>
<reference evidence="3" key="2">
    <citation type="submission" date="2023-05" db="EMBL/GenBank/DDBJ databases">
        <authorList>
            <consortium name="Lawrence Berkeley National Laboratory"/>
            <person name="Steindorff A."/>
            <person name="Hensen N."/>
            <person name="Bonometti L."/>
            <person name="Westerberg I."/>
            <person name="Brannstrom I.O."/>
            <person name="Guillou S."/>
            <person name="Cros-Aarteil S."/>
            <person name="Calhoun S."/>
            <person name="Haridas S."/>
            <person name="Kuo A."/>
            <person name="Mondo S."/>
            <person name="Pangilinan J."/>
            <person name="Riley R."/>
            <person name="Labutti K."/>
            <person name="Andreopoulos B."/>
            <person name="Lipzen A."/>
            <person name="Chen C."/>
            <person name="Yanf M."/>
            <person name="Daum C."/>
            <person name="Ng V."/>
            <person name="Clum A."/>
            <person name="Ohm R."/>
            <person name="Martin F."/>
            <person name="Silar P."/>
            <person name="Natvig D."/>
            <person name="Lalanne C."/>
            <person name="Gautier V."/>
            <person name="Ament-Velasquez S.L."/>
            <person name="Kruys A."/>
            <person name="Hutchinson M.I."/>
            <person name="Powell A.J."/>
            <person name="Barry K."/>
            <person name="Miller A.N."/>
            <person name="Grigoriev I.V."/>
            <person name="Debuchy R."/>
            <person name="Gladieux P."/>
            <person name="Thoren M.H."/>
            <person name="Johannesson H."/>
        </authorList>
    </citation>
    <scope>NUCLEOTIDE SEQUENCE</scope>
    <source>
        <strain evidence="3">CBS 532.94</strain>
    </source>
</reference>
<proteinExistence type="predicted"/>
<name>A0AAN7C4D7_9PEZI</name>
<feature type="chain" id="PRO_5042829300" evidence="1">
    <location>
        <begin position="20"/>
        <end position="145"/>
    </location>
</feature>
<evidence type="ECO:0000313" key="3">
    <source>
        <dbReference type="EMBL" id="KAK4234278.1"/>
    </source>
</evidence>
<dbReference type="Pfam" id="PF08881">
    <property type="entry name" value="CVNH"/>
    <property type="match status" value="1"/>
</dbReference>
<accession>A0AAN7C4D7</accession>
<evidence type="ECO:0000259" key="2">
    <source>
        <dbReference type="SMART" id="SM01111"/>
    </source>
</evidence>
<dbReference type="SMART" id="SM01111">
    <property type="entry name" value="CVNH"/>
    <property type="match status" value="1"/>
</dbReference>
<comment type="caution">
    <text evidence="3">The sequence shown here is derived from an EMBL/GenBank/DDBJ whole genome shotgun (WGS) entry which is preliminary data.</text>
</comment>
<organism evidence="3 4">
    <name type="scientific">Achaetomium macrosporum</name>
    <dbReference type="NCBI Taxonomy" id="79813"/>
    <lineage>
        <taxon>Eukaryota</taxon>
        <taxon>Fungi</taxon>
        <taxon>Dikarya</taxon>
        <taxon>Ascomycota</taxon>
        <taxon>Pezizomycotina</taxon>
        <taxon>Sordariomycetes</taxon>
        <taxon>Sordariomycetidae</taxon>
        <taxon>Sordariales</taxon>
        <taxon>Chaetomiaceae</taxon>
        <taxon>Achaetomium</taxon>
    </lineage>
</organism>
<sequence length="145" mass="15022">MKCISPVLAFGLAATGALAANFVGSCDGNSIKVSGNTLTANCKNIFGQLKCSKLDLNWCLKNSYGTLQADPTGAGPHLRDQCIQCSNGKDVGFNVDGGPALVHCQCNPGTGAAQVNWPTAFFDINTIVDNNNGVLECYSTKGTGC</sequence>
<gene>
    <name evidence="3" type="ORF">C8A03DRAFT_18778</name>
</gene>
<evidence type="ECO:0000256" key="1">
    <source>
        <dbReference type="SAM" id="SignalP"/>
    </source>
</evidence>
<keyword evidence="4" id="KW-1185">Reference proteome</keyword>
<evidence type="ECO:0000313" key="4">
    <source>
        <dbReference type="Proteomes" id="UP001303760"/>
    </source>
</evidence>
<dbReference type="PROSITE" id="PS51257">
    <property type="entry name" value="PROKAR_LIPOPROTEIN"/>
    <property type="match status" value="1"/>
</dbReference>
<dbReference type="SUPFAM" id="SSF51322">
    <property type="entry name" value="Cyanovirin-N"/>
    <property type="match status" value="1"/>
</dbReference>
<dbReference type="Proteomes" id="UP001303760">
    <property type="component" value="Unassembled WGS sequence"/>
</dbReference>
<feature type="domain" description="Cyanovirin-N" evidence="2">
    <location>
        <begin position="21"/>
        <end position="137"/>
    </location>
</feature>
<protein>
    <submittedName>
        <fullName evidence="3">Cyanovirin-N</fullName>
    </submittedName>
</protein>
<dbReference type="InterPro" id="IPR011058">
    <property type="entry name" value="Cyanovirin-N"/>
</dbReference>
<dbReference type="AlphaFoldDB" id="A0AAN7C4D7"/>
<reference evidence="3" key="1">
    <citation type="journal article" date="2023" name="Mol. Phylogenet. Evol.">
        <title>Genome-scale phylogeny and comparative genomics of the fungal order Sordariales.</title>
        <authorList>
            <person name="Hensen N."/>
            <person name="Bonometti L."/>
            <person name="Westerberg I."/>
            <person name="Brannstrom I.O."/>
            <person name="Guillou S."/>
            <person name="Cros-Aarteil S."/>
            <person name="Calhoun S."/>
            <person name="Haridas S."/>
            <person name="Kuo A."/>
            <person name="Mondo S."/>
            <person name="Pangilinan J."/>
            <person name="Riley R."/>
            <person name="LaButti K."/>
            <person name="Andreopoulos B."/>
            <person name="Lipzen A."/>
            <person name="Chen C."/>
            <person name="Yan M."/>
            <person name="Daum C."/>
            <person name="Ng V."/>
            <person name="Clum A."/>
            <person name="Steindorff A."/>
            <person name="Ohm R.A."/>
            <person name="Martin F."/>
            <person name="Silar P."/>
            <person name="Natvig D.O."/>
            <person name="Lalanne C."/>
            <person name="Gautier V."/>
            <person name="Ament-Velasquez S.L."/>
            <person name="Kruys A."/>
            <person name="Hutchinson M.I."/>
            <person name="Powell A.J."/>
            <person name="Barry K."/>
            <person name="Miller A.N."/>
            <person name="Grigoriev I.V."/>
            <person name="Debuchy R."/>
            <person name="Gladieux P."/>
            <person name="Hiltunen Thoren M."/>
            <person name="Johannesson H."/>
        </authorList>
    </citation>
    <scope>NUCLEOTIDE SEQUENCE</scope>
    <source>
        <strain evidence="3">CBS 532.94</strain>
    </source>
</reference>
<dbReference type="EMBL" id="MU860391">
    <property type="protein sequence ID" value="KAK4234278.1"/>
    <property type="molecule type" value="Genomic_DNA"/>
</dbReference>